<evidence type="ECO:0000256" key="3">
    <source>
        <dbReference type="ARBA" id="ARBA00022888"/>
    </source>
</evidence>
<dbReference type="SUPFAM" id="SSF56235">
    <property type="entry name" value="N-terminal nucleophile aminohydrolases (Ntn hydrolases)"/>
    <property type="match status" value="1"/>
</dbReference>
<dbReference type="PANTHER" id="PTHR43284:SF1">
    <property type="entry name" value="ASPARAGINE SYNTHETASE"/>
    <property type="match status" value="1"/>
</dbReference>
<dbReference type="InterPro" id="IPR029055">
    <property type="entry name" value="Ntn_hydrolases_N"/>
</dbReference>
<dbReference type="AlphaFoldDB" id="A0AB39BQD6"/>
<dbReference type="GO" id="GO:0006529">
    <property type="term" value="P:asparagine biosynthetic process"/>
    <property type="evidence" value="ECO:0007669"/>
    <property type="project" value="UniProtKB-KW"/>
</dbReference>
<proteinExistence type="predicted"/>
<gene>
    <name evidence="5" type="ORF">AB3N04_12930</name>
</gene>
<dbReference type="InterPro" id="IPR014729">
    <property type="entry name" value="Rossmann-like_a/b/a_fold"/>
</dbReference>
<comment type="catalytic activity">
    <reaction evidence="4">
        <text>L-aspartate + L-glutamine + ATP + H2O = L-asparagine + L-glutamate + AMP + diphosphate + H(+)</text>
        <dbReference type="Rhea" id="RHEA:12228"/>
        <dbReference type="ChEBI" id="CHEBI:15377"/>
        <dbReference type="ChEBI" id="CHEBI:15378"/>
        <dbReference type="ChEBI" id="CHEBI:29985"/>
        <dbReference type="ChEBI" id="CHEBI:29991"/>
        <dbReference type="ChEBI" id="CHEBI:30616"/>
        <dbReference type="ChEBI" id="CHEBI:33019"/>
        <dbReference type="ChEBI" id="CHEBI:58048"/>
        <dbReference type="ChEBI" id="CHEBI:58359"/>
        <dbReference type="ChEBI" id="CHEBI:456215"/>
        <dbReference type="EC" id="6.3.5.4"/>
    </reaction>
</comment>
<dbReference type="RefSeq" id="WP_368503159.1">
    <property type="nucleotide sequence ID" value="NZ_CP162551.1"/>
</dbReference>
<dbReference type="InterPro" id="IPR051786">
    <property type="entry name" value="ASN_synthetase/amidase"/>
</dbReference>
<sequence>MSDFIYSKRKIEKEILSKEIIKIYPDTRLETIEFHGEWGSLAVSHNLYHGFQPYETEEHICVVLGGPLLCFKDKPFINSGSKNMGTKAIYQYMLEGKMKWGEDLSGPFAVLLINKTTSVVECVTDLMSFIPIYTYKGTDNIMLSSHVDVLAKASSQERNIDAVSEVDFILHGIVTYPYTSYKSLRQVAPASRHTVSGNDFELMTNSYWLPEEKSTYDSINQAATDLRNGLQTYVHSIADELDHVAHFISGGEDSRTLSGLLPKKATRDAFIFLDHMNREGRVAKKAAKAYGSSFNLSTRSKLHYLEILPTCTGLVGKGSQYTHAHTFGFHKSCKLDEYPAVFGGLFSDALLKGARIKKLRGSGRFPFMPQIKRSNYSAASQVENPVFQSEVLEELTKRRQAHLGYVKSFRMESAEEWFELWPSSMNVNIPNIHVNRRLFRSYEPFMSKDVVKISASVPQSWKLNRRLFHKAAKPLLKPTKWLLHGEGRLPYLPWTTNMVIQFVVWFYRQVGKRVGFIKGNQGPWGEWDAVRSSREWNKAIEDYADRFKILSGVIKEKDLKRLFEGEYLSNNQKVNLLQSLYMNNNGA</sequence>
<dbReference type="EMBL" id="CP162551">
    <property type="protein sequence ID" value="XDI35616.1"/>
    <property type="molecule type" value="Genomic_DNA"/>
</dbReference>
<dbReference type="GO" id="GO:0004066">
    <property type="term" value="F:asparagine synthase (glutamine-hydrolyzing) activity"/>
    <property type="evidence" value="ECO:0007669"/>
    <property type="project" value="UniProtKB-EC"/>
</dbReference>
<comment type="pathway">
    <text evidence="1">Amino-acid biosynthesis; L-asparagine biosynthesis; L-asparagine from L-aspartate (L-Gln route): step 1/1.</text>
</comment>
<accession>A0AB39BQD6</accession>
<protein>
    <recommendedName>
        <fullName evidence="2">asparagine synthase (glutamine-hydrolyzing)</fullName>
        <ecNumber evidence="2">6.3.5.4</ecNumber>
    </recommendedName>
</protein>
<name>A0AB39BQD6_9BACI</name>
<dbReference type="EC" id="6.3.5.4" evidence="2"/>
<dbReference type="SUPFAM" id="SSF52402">
    <property type="entry name" value="Adenine nucleotide alpha hydrolases-like"/>
    <property type="match status" value="1"/>
</dbReference>
<dbReference type="Gene3D" id="3.40.50.620">
    <property type="entry name" value="HUPs"/>
    <property type="match status" value="1"/>
</dbReference>
<keyword evidence="3" id="KW-0061">Asparagine biosynthesis</keyword>
<evidence type="ECO:0000256" key="2">
    <source>
        <dbReference type="ARBA" id="ARBA00012737"/>
    </source>
</evidence>
<keyword evidence="3" id="KW-0028">Amino-acid biosynthesis</keyword>
<evidence type="ECO:0000256" key="1">
    <source>
        <dbReference type="ARBA" id="ARBA00005187"/>
    </source>
</evidence>
<dbReference type="Gene3D" id="3.60.20.10">
    <property type="entry name" value="Glutamine Phosphoribosylpyrophosphate, subunit 1, domain 1"/>
    <property type="match status" value="1"/>
</dbReference>
<evidence type="ECO:0000256" key="4">
    <source>
        <dbReference type="ARBA" id="ARBA00048741"/>
    </source>
</evidence>
<dbReference type="PANTHER" id="PTHR43284">
    <property type="entry name" value="ASPARAGINE SYNTHETASE (GLUTAMINE-HYDROLYZING)"/>
    <property type="match status" value="1"/>
</dbReference>
<evidence type="ECO:0000313" key="5">
    <source>
        <dbReference type="EMBL" id="XDI35616.1"/>
    </source>
</evidence>
<reference evidence="5" key="1">
    <citation type="submission" date="2024-07" db="EMBL/GenBank/DDBJ databases">
        <title>Identification and characteristics of an arsenic-resistant bacterial isolate, which belongs to a novel species.</title>
        <authorList>
            <person name="Juszczyk A."/>
            <person name="Kowalczyk A."/>
            <person name="Was K."/>
            <person name="Kosowicz W."/>
            <person name="Budzyn A."/>
            <person name="Latowski D."/>
        </authorList>
    </citation>
    <scope>NUCLEOTIDE SEQUENCE</scope>
    <source>
        <strain evidence="5">As8PL</strain>
    </source>
</reference>
<organism evidence="5">
    <name type="scientific">Alkalihalophilus sp. As8PL</name>
    <dbReference type="NCBI Taxonomy" id="3237103"/>
    <lineage>
        <taxon>Bacteria</taxon>
        <taxon>Bacillati</taxon>
        <taxon>Bacillota</taxon>
        <taxon>Bacilli</taxon>
        <taxon>Bacillales</taxon>
        <taxon>Bacillaceae</taxon>
        <taxon>Alkalihalophilus</taxon>
    </lineage>
</organism>